<gene>
    <name evidence="1" type="ORF">NBR_LOCUS10717</name>
</gene>
<reference evidence="1 2" key="2">
    <citation type="submission" date="2018-11" db="EMBL/GenBank/DDBJ databases">
        <authorList>
            <consortium name="Pathogen Informatics"/>
        </authorList>
    </citation>
    <scope>NUCLEOTIDE SEQUENCE [LARGE SCALE GENOMIC DNA]</scope>
</reference>
<dbReference type="Proteomes" id="UP000271162">
    <property type="component" value="Unassembled WGS sequence"/>
</dbReference>
<proteinExistence type="predicted"/>
<evidence type="ECO:0000313" key="2">
    <source>
        <dbReference type="Proteomes" id="UP000271162"/>
    </source>
</evidence>
<reference evidence="3" key="1">
    <citation type="submission" date="2017-02" db="UniProtKB">
        <authorList>
            <consortium name="WormBaseParasite"/>
        </authorList>
    </citation>
    <scope>IDENTIFICATION</scope>
</reference>
<dbReference type="EMBL" id="UYSL01020370">
    <property type="protein sequence ID" value="VDL74306.1"/>
    <property type="molecule type" value="Genomic_DNA"/>
</dbReference>
<protein>
    <submittedName>
        <fullName evidence="1 3">Uncharacterized protein</fullName>
    </submittedName>
</protein>
<dbReference type="AlphaFoldDB" id="A0A0N4Y4B0"/>
<evidence type="ECO:0000313" key="3">
    <source>
        <dbReference type="WBParaSite" id="NBR_0001071601-mRNA-1"/>
    </source>
</evidence>
<evidence type="ECO:0000313" key="1">
    <source>
        <dbReference type="EMBL" id="VDL74306.1"/>
    </source>
</evidence>
<sequence length="75" mass="7999">MKEVEVAKQEAIKAEEICFVDDIQPSCCVAPTGYSTAETRPTLHPLVGGPTVRPAPVARYGTLSPAVPHRLLVVS</sequence>
<keyword evidence="2" id="KW-1185">Reference proteome</keyword>
<dbReference type="WBParaSite" id="NBR_0001071601-mRNA-1">
    <property type="protein sequence ID" value="NBR_0001071601-mRNA-1"/>
    <property type="gene ID" value="NBR_0001071601"/>
</dbReference>
<accession>A0A0N4Y4B0</accession>
<organism evidence="3">
    <name type="scientific">Nippostrongylus brasiliensis</name>
    <name type="common">Rat hookworm</name>
    <dbReference type="NCBI Taxonomy" id="27835"/>
    <lineage>
        <taxon>Eukaryota</taxon>
        <taxon>Metazoa</taxon>
        <taxon>Ecdysozoa</taxon>
        <taxon>Nematoda</taxon>
        <taxon>Chromadorea</taxon>
        <taxon>Rhabditida</taxon>
        <taxon>Rhabditina</taxon>
        <taxon>Rhabditomorpha</taxon>
        <taxon>Strongyloidea</taxon>
        <taxon>Heligmosomidae</taxon>
        <taxon>Nippostrongylus</taxon>
    </lineage>
</organism>
<name>A0A0N4Y4B0_NIPBR</name>